<protein>
    <submittedName>
        <fullName evidence="11">Zinc/cadmium resistance protein</fullName>
    </submittedName>
</protein>
<evidence type="ECO:0000313" key="12">
    <source>
        <dbReference type="Proteomes" id="UP000443090"/>
    </source>
</evidence>
<dbReference type="Proteomes" id="UP000443090">
    <property type="component" value="Unassembled WGS sequence"/>
</dbReference>
<evidence type="ECO:0000256" key="8">
    <source>
        <dbReference type="SAM" id="Phobius"/>
    </source>
</evidence>
<dbReference type="Gene3D" id="1.20.1510.10">
    <property type="entry name" value="Cation efflux protein transmembrane domain"/>
    <property type="match status" value="1"/>
</dbReference>
<keyword evidence="5" id="KW-0862">Zinc</keyword>
<dbReference type="InterPro" id="IPR002524">
    <property type="entry name" value="Cation_efflux"/>
</dbReference>
<dbReference type="NCBIfam" id="TIGR01297">
    <property type="entry name" value="CDF"/>
    <property type="match status" value="1"/>
</dbReference>
<evidence type="ECO:0000256" key="1">
    <source>
        <dbReference type="ARBA" id="ARBA00004141"/>
    </source>
</evidence>
<dbReference type="InterPro" id="IPR027470">
    <property type="entry name" value="Cation_efflux_CTD"/>
</dbReference>
<comment type="subcellular location">
    <subcellularLocation>
        <location evidence="1">Membrane</location>
        <topology evidence="1">Multi-pass membrane protein</topology>
    </subcellularLocation>
</comment>
<keyword evidence="4 8" id="KW-0812">Transmembrane</keyword>
<evidence type="ECO:0000256" key="6">
    <source>
        <dbReference type="ARBA" id="ARBA00022989"/>
    </source>
</evidence>
<feature type="domain" description="Cation efflux protein transmembrane" evidence="9">
    <location>
        <begin position="12"/>
        <end position="251"/>
    </location>
</feature>
<dbReference type="PANTHER" id="PTHR45820">
    <property type="entry name" value="FI23527P1"/>
    <property type="match status" value="1"/>
</dbReference>
<evidence type="ECO:0000256" key="4">
    <source>
        <dbReference type="ARBA" id="ARBA00022692"/>
    </source>
</evidence>
<dbReference type="InterPro" id="IPR058533">
    <property type="entry name" value="Cation_efflux_TM"/>
</dbReference>
<feature type="transmembrane region" description="Helical" evidence="8">
    <location>
        <begin position="186"/>
        <end position="213"/>
    </location>
</feature>
<sequence length="372" mass="40526">MAFSLTRSQRLMLTIGISFCFFVAEISVGFYTHSLALIADAFHYMNDLIGFIVALVALEISRRPTSPKRLSFGWQRAQLLGAFFNGVFLLALGVSIFLQSVERFVSLQRVENPMLVLIMGCVGLTLNIISAFFLHEHDGPRSNEAGGGQYTGTIQLSELTTKEVQPHDNHRHKLEPSKKSGHDHDLGMMGVLIHVIGDAINNIGVIIAAAVIWKAKFEGRFYADPGVSMGISFLILLSSLPLVKNSGSILLQSVPLGVNLEDVKHDLEKIPGITSVHELHAWRLSQNKAIASAHVVTSEQEVVGFMSQAKLMGECLHAYGIHSATLQPEFSTSRTLRGSDGGGQALLQQIPSEKSVCQIKCGELCEDLTCCG</sequence>
<keyword evidence="7 8" id="KW-0472">Membrane</keyword>
<reference evidence="11 12" key="1">
    <citation type="submission" date="2018-05" db="EMBL/GenBank/DDBJ databases">
        <title>Genome sequencing and assembly of the regulated plant pathogen Lachnellula willkommii and related sister species for the development of diagnostic species identification markers.</title>
        <authorList>
            <person name="Giroux E."/>
            <person name="Bilodeau G."/>
        </authorList>
    </citation>
    <scope>NUCLEOTIDE SEQUENCE [LARGE SCALE GENOMIC DNA]</scope>
    <source>
        <strain evidence="11 12">CBS 160.35</strain>
    </source>
</reference>
<dbReference type="PANTHER" id="PTHR45820:SF5">
    <property type="entry name" value="DIFFUSION FACILITATOR FAMILY METAL ION TRANSPORTER, PUTATIVE-RELATED"/>
    <property type="match status" value="1"/>
</dbReference>
<dbReference type="InterPro" id="IPR027469">
    <property type="entry name" value="Cation_efflux_TMD_sf"/>
</dbReference>
<dbReference type="AlphaFoldDB" id="A0A8H8S649"/>
<name>A0A8H8S649_9HELO</name>
<organism evidence="11 12">
    <name type="scientific">Lachnellula occidentalis</name>
    <dbReference type="NCBI Taxonomy" id="215460"/>
    <lineage>
        <taxon>Eukaryota</taxon>
        <taxon>Fungi</taxon>
        <taxon>Dikarya</taxon>
        <taxon>Ascomycota</taxon>
        <taxon>Pezizomycotina</taxon>
        <taxon>Leotiomycetes</taxon>
        <taxon>Helotiales</taxon>
        <taxon>Lachnaceae</taxon>
        <taxon>Lachnellula</taxon>
    </lineage>
</organism>
<dbReference type="EMBL" id="QGMI01000059">
    <property type="protein sequence ID" value="TVY48112.1"/>
    <property type="molecule type" value="Genomic_DNA"/>
</dbReference>
<dbReference type="GO" id="GO:0005385">
    <property type="term" value="F:zinc ion transmembrane transporter activity"/>
    <property type="evidence" value="ECO:0007669"/>
    <property type="project" value="TreeGrafter"/>
</dbReference>
<evidence type="ECO:0000256" key="5">
    <source>
        <dbReference type="ARBA" id="ARBA00022833"/>
    </source>
</evidence>
<dbReference type="SUPFAM" id="SSF161111">
    <property type="entry name" value="Cation efflux protein transmembrane domain-like"/>
    <property type="match status" value="1"/>
</dbReference>
<dbReference type="GO" id="GO:0006882">
    <property type="term" value="P:intracellular zinc ion homeostasis"/>
    <property type="evidence" value="ECO:0007669"/>
    <property type="project" value="TreeGrafter"/>
</dbReference>
<dbReference type="Pfam" id="PF16916">
    <property type="entry name" value="ZT_dimer"/>
    <property type="match status" value="1"/>
</dbReference>
<comment type="caution">
    <text evidence="11">The sequence shown here is derived from an EMBL/GenBank/DDBJ whole genome shotgun (WGS) entry which is preliminary data.</text>
</comment>
<keyword evidence="3" id="KW-0813">Transport</keyword>
<feature type="transmembrane region" description="Helical" evidence="8">
    <location>
        <begin position="12"/>
        <end position="31"/>
    </location>
</feature>
<feature type="transmembrane region" description="Helical" evidence="8">
    <location>
        <begin position="113"/>
        <end position="134"/>
    </location>
</feature>
<feature type="transmembrane region" description="Helical" evidence="8">
    <location>
        <begin position="37"/>
        <end position="58"/>
    </location>
</feature>
<feature type="transmembrane region" description="Helical" evidence="8">
    <location>
        <begin position="79"/>
        <end position="101"/>
    </location>
</feature>
<keyword evidence="12" id="KW-1185">Reference proteome</keyword>
<dbReference type="GO" id="GO:0016020">
    <property type="term" value="C:membrane"/>
    <property type="evidence" value="ECO:0007669"/>
    <property type="project" value="UniProtKB-SubCell"/>
</dbReference>
<evidence type="ECO:0000259" key="9">
    <source>
        <dbReference type="Pfam" id="PF01545"/>
    </source>
</evidence>
<evidence type="ECO:0000256" key="3">
    <source>
        <dbReference type="ARBA" id="ARBA00022448"/>
    </source>
</evidence>
<evidence type="ECO:0000259" key="10">
    <source>
        <dbReference type="Pfam" id="PF16916"/>
    </source>
</evidence>
<comment type="similarity">
    <text evidence="2">Belongs to the cation diffusion facilitator (CDF) transporter (TC 2.A.4) family. SLC30A subfamily.</text>
</comment>
<evidence type="ECO:0000256" key="2">
    <source>
        <dbReference type="ARBA" id="ARBA00008873"/>
    </source>
</evidence>
<keyword evidence="6 8" id="KW-1133">Transmembrane helix</keyword>
<gene>
    <name evidence="11" type="primary">ZRC1_1</name>
    <name evidence="11" type="ORF">LOCC1_G001143</name>
</gene>
<feature type="domain" description="Cation efflux protein cytoplasmic" evidence="10">
    <location>
        <begin position="257"/>
        <end position="299"/>
    </location>
</feature>
<evidence type="ECO:0000256" key="7">
    <source>
        <dbReference type="ARBA" id="ARBA00023136"/>
    </source>
</evidence>
<proteinExistence type="inferred from homology"/>
<evidence type="ECO:0000313" key="11">
    <source>
        <dbReference type="EMBL" id="TVY48112.1"/>
    </source>
</evidence>
<dbReference type="OrthoDB" id="9944568at2759"/>
<dbReference type="Pfam" id="PF01545">
    <property type="entry name" value="Cation_efflux"/>
    <property type="match status" value="1"/>
</dbReference>
<accession>A0A8H8S649</accession>